<evidence type="ECO:0000313" key="3">
    <source>
        <dbReference type="RefSeq" id="XP_021862673.1"/>
    </source>
</evidence>
<feature type="compositionally biased region" description="Basic and acidic residues" evidence="1">
    <location>
        <begin position="68"/>
        <end position="80"/>
    </location>
</feature>
<keyword evidence="2" id="KW-1185">Reference proteome</keyword>
<dbReference type="KEGG" id="soe:110801614"/>
<feature type="region of interest" description="Disordered" evidence="1">
    <location>
        <begin position="1"/>
        <end position="25"/>
    </location>
</feature>
<feature type="region of interest" description="Disordered" evidence="1">
    <location>
        <begin position="41"/>
        <end position="107"/>
    </location>
</feature>
<evidence type="ECO:0008006" key="4">
    <source>
        <dbReference type="Google" id="ProtNLM"/>
    </source>
</evidence>
<dbReference type="Proteomes" id="UP000813463">
    <property type="component" value="Chromosome 1"/>
</dbReference>
<dbReference type="OrthoDB" id="639110at2759"/>
<dbReference type="InterPro" id="IPR037690">
    <property type="entry name" value="FAM204A"/>
</dbReference>
<dbReference type="GeneID" id="110801614"/>
<gene>
    <name evidence="3" type="primary">LOC110801614</name>
</gene>
<feature type="compositionally biased region" description="Polar residues" evidence="1">
    <location>
        <begin position="81"/>
        <end position="99"/>
    </location>
</feature>
<dbReference type="PANTHER" id="PTHR14386">
    <property type="entry name" value="PROTEIN FAM204A"/>
    <property type="match status" value="1"/>
</dbReference>
<reference evidence="2" key="1">
    <citation type="journal article" date="2021" name="Nat. Commun.">
        <title>Genomic analyses provide insights into spinach domestication and the genetic basis of agronomic traits.</title>
        <authorList>
            <person name="Cai X."/>
            <person name="Sun X."/>
            <person name="Xu C."/>
            <person name="Sun H."/>
            <person name="Wang X."/>
            <person name="Ge C."/>
            <person name="Zhang Z."/>
            <person name="Wang Q."/>
            <person name="Fei Z."/>
            <person name="Jiao C."/>
            <person name="Wang Q."/>
        </authorList>
    </citation>
    <scope>NUCLEOTIDE SEQUENCE [LARGE SCALE GENOMIC DNA]</scope>
    <source>
        <strain evidence="2">cv. Varoflay</strain>
    </source>
</reference>
<organism evidence="2 3">
    <name type="scientific">Spinacia oleracea</name>
    <name type="common">Spinach</name>
    <dbReference type="NCBI Taxonomy" id="3562"/>
    <lineage>
        <taxon>Eukaryota</taxon>
        <taxon>Viridiplantae</taxon>
        <taxon>Streptophyta</taxon>
        <taxon>Embryophyta</taxon>
        <taxon>Tracheophyta</taxon>
        <taxon>Spermatophyta</taxon>
        <taxon>Magnoliopsida</taxon>
        <taxon>eudicotyledons</taxon>
        <taxon>Gunneridae</taxon>
        <taxon>Pentapetalae</taxon>
        <taxon>Caryophyllales</taxon>
        <taxon>Chenopodiaceae</taxon>
        <taxon>Chenopodioideae</taxon>
        <taxon>Anserineae</taxon>
        <taxon>Spinacia</taxon>
    </lineage>
</organism>
<evidence type="ECO:0000256" key="1">
    <source>
        <dbReference type="SAM" id="MobiDB-lite"/>
    </source>
</evidence>
<sequence length="127" mass="14652">MEEDGRREASIASNPSVKSSSITQERLAKFRELQQRRLRMQSKIKYKRKSKDKKGKFLSEDVDTQGCVDEHVDEGLKDSSVRSTSKGEYSNEVSSSTSHTDVHPALKKRKLHWGLDAKERWERKANM</sequence>
<protein>
    <recommendedName>
        <fullName evidence="4">Ribosome biogenesis protein NOP53</fullName>
    </recommendedName>
</protein>
<reference evidence="3" key="2">
    <citation type="submission" date="2025-08" db="UniProtKB">
        <authorList>
            <consortium name="RefSeq"/>
        </authorList>
    </citation>
    <scope>IDENTIFICATION</scope>
    <source>
        <tissue evidence="3">Leaf</tissue>
    </source>
</reference>
<proteinExistence type="predicted"/>
<feature type="compositionally biased region" description="Basic residues" evidence="1">
    <location>
        <begin position="41"/>
        <end position="56"/>
    </location>
</feature>
<accession>A0A9R0K9H9</accession>
<name>A0A9R0K9H9_SPIOL</name>
<dbReference type="AlphaFoldDB" id="A0A9R0K9H9"/>
<dbReference type="RefSeq" id="XP_021862673.1">
    <property type="nucleotide sequence ID" value="XM_022006981.2"/>
</dbReference>
<dbReference type="PANTHER" id="PTHR14386:SF2">
    <property type="entry name" value="PROTEIN FAM204A"/>
    <property type="match status" value="1"/>
</dbReference>
<feature type="compositionally biased region" description="Polar residues" evidence="1">
    <location>
        <begin position="11"/>
        <end position="24"/>
    </location>
</feature>
<evidence type="ECO:0000313" key="2">
    <source>
        <dbReference type="Proteomes" id="UP000813463"/>
    </source>
</evidence>